<proteinExistence type="predicted"/>
<evidence type="ECO:0000313" key="3">
    <source>
        <dbReference type="Proteomes" id="UP000403266"/>
    </source>
</evidence>
<dbReference type="Gene3D" id="2.60.40.10">
    <property type="entry name" value="Immunoglobulins"/>
    <property type="match status" value="5"/>
</dbReference>
<keyword evidence="1" id="KW-0472">Membrane</keyword>
<evidence type="ECO:0008006" key="4">
    <source>
        <dbReference type="Google" id="ProtNLM"/>
    </source>
</evidence>
<dbReference type="SUPFAM" id="SSF49313">
    <property type="entry name" value="Cadherin-like"/>
    <property type="match status" value="2"/>
</dbReference>
<gene>
    <name evidence="2" type="ORF">FS320_27570</name>
</gene>
<protein>
    <recommendedName>
        <fullName evidence="4">Pilus assembly protein</fullName>
    </recommendedName>
</protein>
<dbReference type="InterPro" id="IPR015919">
    <property type="entry name" value="Cadherin-like_sf"/>
</dbReference>
<dbReference type="EMBL" id="VOSK01000172">
    <property type="protein sequence ID" value="MPR28794.1"/>
    <property type="molecule type" value="Genomic_DNA"/>
</dbReference>
<dbReference type="GO" id="GO:0005509">
    <property type="term" value="F:calcium ion binding"/>
    <property type="evidence" value="ECO:0007669"/>
    <property type="project" value="InterPro"/>
</dbReference>
<organism evidence="2 3">
    <name type="scientific">Microvirga tunisiensis</name>
    <dbReference type="NCBI Taxonomy" id="2108360"/>
    <lineage>
        <taxon>Bacteria</taxon>
        <taxon>Pseudomonadati</taxon>
        <taxon>Pseudomonadota</taxon>
        <taxon>Alphaproteobacteria</taxon>
        <taxon>Hyphomicrobiales</taxon>
        <taxon>Methylobacteriaceae</taxon>
        <taxon>Microvirga</taxon>
    </lineage>
</organism>
<keyword evidence="1" id="KW-1133">Transmembrane helix</keyword>
<keyword evidence="1" id="KW-0812">Transmembrane</keyword>
<keyword evidence="3" id="KW-1185">Reference proteome</keyword>
<dbReference type="RefSeq" id="WP_152715355.1">
    <property type="nucleotide sequence ID" value="NZ_VOSJ01000089.1"/>
</dbReference>
<feature type="transmembrane region" description="Helical" evidence="1">
    <location>
        <begin position="25"/>
        <end position="49"/>
    </location>
</feature>
<dbReference type="OrthoDB" id="5593939at2"/>
<name>A0A5N7MRR1_9HYPH</name>
<dbReference type="InterPro" id="IPR013783">
    <property type="entry name" value="Ig-like_fold"/>
</dbReference>
<sequence length="801" mass="84702">MKTQITRIFRQVDAFLRRYLRSTNAVAAVEFALIVPVMLALYGGGSYLATAVTINKKLQNASYTMINLVPYPRDYCTYRQFVAQMYATGYQRQLMEQFLFPLPISDQPDLVGYVEGPADAEGLVPVTVQVKYEFNGASWRAFDQLSVIQAVRTISAESPAVTVKKSTTPCANPTLVLDGPAVVEVTVDEAINAAVQANNGVPPYRYSIGPGLPTGLQFDASLGTVFGVPQATCSVGPCDPYSVTVRFWAQDSTSRVWTNEPDQTATRDVVFTVIHPLRLAIVPMTGTVNVDLTSPFPGRSGGKPGYTYTATGLPPGLSIHPGTGVISGKPSAPGNYDVAVTVTDVRGVSAASSAMYTIAPPPLSAWATSPVVMLVGQPYSWAFGVNGGWGGITFACTGVPAGMSCDGNARVVNGTPTQVRTGRVTITATDSWGQSATAFMDYDVRYDPLTLAVSGGLSGEINNYKAATWSSTGGNGAVSFTCFGLPPGLECDTANRRVHGTPPYIGSGTITIRAQDQFGQIVDRYISYNFTPNPFTISVVWEQYHGLAGYYHQARIYSSGAYGGISNGWCTGQPAGIACNTTHVYGTPNPAGPGYIYVTLVDGLGRQATVPVWYNFPAPTLSTSKSGDMSGRCCDTSYTRYVYSAGGWGAKSASRSGLPAGMSFGWDGNTAWVTGTPSSAGSGSITVTIRDSAGQASSQVISYNFSAITSPVTITSTLASGQSLWVNFSEGIQIVSISSNHSATTGNGAPWYSNTLVSSSNLSAHTFTITIRDQRGLTKAFSVNWPNLGTSDPPCRPGRCG</sequence>
<dbReference type="GO" id="GO:0016020">
    <property type="term" value="C:membrane"/>
    <property type="evidence" value="ECO:0007669"/>
    <property type="project" value="InterPro"/>
</dbReference>
<accession>A0A5N7MRR1</accession>
<comment type="caution">
    <text evidence="2">The sequence shown here is derived from an EMBL/GenBank/DDBJ whole genome shotgun (WGS) entry which is preliminary data.</text>
</comment>
<dbReference type="Pfam" id="PF05345">
    <property type="entry name" value="He_PIG"/>
    <property type="match status" value="4"/>
</dbReference>
<dbReference type="AlphaFoldDB" id="A0A5N7MRR1"/>
<reference evidence="2 3" key="1">
    <citation type="journal article" date="2019" name="Syst. Appl. Microbiol.">
        <title>Microvirga tunisiensis sp. nov., a root nodule symbiotic bacterium isolated from Lupinus micranthus and L. luteus grown in Northern Tunisia.</title>
        <authorList>
            <person name="Msaddak A."/>
            <person name="Rejili M."/>
            <person name="Duran D."/>
            <person name="Mars M."/>
            <person name="Palacios J.M."/>
            <person name="Ruiz-Argueso T."/>
            <person name="Rey L."/>
            <person name="Imperial J."/>
        </authorList>
    </citation>
    <scope>NUCLEOTIDE SEQUENCE [LARGE SCALE GENOMIC DNA]</scope>
    <source>
        <strain evidence="2 3">Lmie10</strain>
    </source>
</reference>
<dbReference type="Proteomes" id="UP000403266">
    <property type="component" value="Unassembled WGS sequence"/>
</dbReference>
<evidence type="ECO:0000256" key="1">
    <source>
        <dbReference type="SAM" id="Phobius"/>
    </source>
</evidence>
<evidence type="ECO:0000313" key="2">
    <source>
        <dbReference type="EMBL" id="MPR28794.1"/>
    </source>
</evidence>